<reference evidence="1" key="1">
    <citation type="submission" date="2021-02" db="EMBL/GenBank/DDBJ databases">
        <authorList>
            <person name="Nowell W R."/>
        </authorList>
    </citation>
    <scope>NUCLEOTIDE SEQUENCE</scope>
</reference>
<dbReference type="AlphaFoldDB" id="A0A818K1I6"/>
<dbReference type="Proteomes" id="UP000663833">
    <property type="component" value="Unassembled WGS sequence"/>
</dbReference>
<sequence length="124" mass="14074">MDPLQSVTKNCGPNKESTECAINIAYQLSCNKSNGGMQYNKTTNEHPSKCGPDEMAVNCALLQIGQPSCKEPNRKPCETLRYSDAFECIYSCIRATNYITNCSFFAAYEKIFNQVIEFFLFYKF</sequence>
<comment type="caution">
    <text evidence="1">The sequence shown here is derived from an EMBL/GenBank/DDBJ whole genome shotgun (WGS) entry which is preliminary data.</text>
</comment>
<gene>
    <name evidence="1" type="ORF">LUA448_LOCUS27849</name>
</gene>
<proteinExistence type="predicted"/>
<dbReference type="EMBL" id="CAJNYD010003888">
    <property type="protein sequence ID" value="CAF3548796.1"/>
    <property type="molecule type" value="Genomic_DNA"/>
</dbReference>
<organism evidence="1 2">
    <name type="scientific">Rotaria socialis</name>
    <dbReference type="NCBI Taxonomy" id="392032"/>
    <lineage>
        <taxon>Eukaryota</taxon>
        <taxon>Metazoa</taxon>
        <taxon>Spiralia</taxon>
        <taxon>Gnathifera</taxon>
        <taxon>Rotifera</taxon>
        <taxon>Eurotatoria</taxon>
        <taxon>Bdelloidea</taxon>
        <taxon>Philodinida</taxon>
        <taxon>Philodinidae</taxon>
        <taxon>Rotaria</taxon>
    </lineage>
</organism>
<accession>A0A818K1I6</accession>
<name>A0A818K1I6_9BILA</name>
<protein>
    <submittedName>
        <fullName evidence="1">Uncharacterized protein</fullName>
    </submittedName>
</protein>
<evidence type="ECO:0000313" key="2">
    <source>
        <dbReference type="Proteomes" id="UP000663833"/>
    </source>
</evidence>
<evidence type="ECO:0000313" key="1">
    <source>
        <dbReference type="EMBL" id="CAF3548796.1"/>
    </source>
</evidence>